<dbReference type="CDD" id="cd02253">
    <property type="entry name" value="DmpA"/>
    <property type="match status" value="1"/>
</dbReference>
<comment type="caution">
    <text evidence="2">The sequence shown here is derived from an EMBL/GenBank/DDBJ whole genome shotgun (WGS) entry which is preliminary data.</text>
</comment>
<sequence>MAVVPPVPRQTLLTPGTGHRVRPPTYLPDGLTPEVLRRHDFPILKKISRSTPEGCTPDCSSRPRARDIGVVIGEHPTGPNNAITDVAGVRVGHATIQRPGPDPVNTGVTVVVPHAGIFTEPVFAGAHRLNGNGELTGLEWIRESGELTTPIGLTNTHSVGVVRDALVQAQVQARGDGIVWSLPVVGETYDGLLNDVNGHHVGADHVATALADAAGGPVAEGNVGGGTGMICHGFKGGIGTASRITETVAGRYTVGVLVQANHGRRERLRVNGIPVGELVGPELVPTPNLPMPYPPGSGSIIVIVATDAPLLPHQCTRLAQRSALAVGRVGGTGEQYSGDMMLAFSTGNRGIPPYGWDENPDANRPEIPVRMVAPQLMNRLFDLAIEATEEAIVNALVAAETMTGRGGLTAHALPHNLLHTALLLEGH</sequence>
<evidence type="ECO:0000256" key="1">
    <source>
        <dbReference type="SAM" id="MobiDB-lite"/>
    </source>
</evidence>
<keyword evidence="3" id="KW-1185">Reference proteome</keyword>
<evidence type="ECO:0000313" key="3">
    <source>
        <dbReference type="Proteomes" id="UP000812982"/>
    </source>
</evidence>
<dbReference type="PANTHER" id="PTHR36512:SF3">
    <property type="entry name" value="BLR5678 PROTEIN"/>
    <property type="match status" value="1"/>
</dbReference>
<proteinExistence type="predicted"/>
<reference evidence="2 3" key="1">
    <citation type="journal article" date="2021" name="Sci. Rep.">
        <title>Phenotypic and genomic hallmarks of a novel, potentially pathogenic rapidly growing Mycobacterium species related to the Mycobacterium fortuitum complex.</title>
        <authorList>
            <person name="Gharbi R."/>
            <person name="Khanna V."/>
            <person name="Frigui W."/>
            <person name="Mhenni B."/>
            <person name="Brosch R."/>
            <person name="Mardassi H."/>
        </authorList>
    </citation>
    <scope>NUCLEOTIDE SEQUENCE [LARGE SCALE GENOMIC DNA]</scope>
    <source>
        <strain evidence="2 3">TNTM28</strain>
    </source>
</reference>
<protein>
    <submittedName>
        <fullName evidence="2">P1 family peptidase</fullName>
    </submittedName>
</protein>
<dbReference type="EMBL" id="VOMB01000010">
    <property type="protein sequence ID" value="MBU9763747.1"/>
    <property type="molecule type" value="Genomic_DNA"/>
</dbReference>
<evidence type="ECO:0000313" key="2">
    <source>
        <dbReference type="EMBL" id="MBU9763747.1"/>
    </source>
</evidence>
<feature type="region of interest" description="Disordered" evidence="1">
    <location>
        <begin position="1"/>
        <end position="24"/>
    </location>
</feature>
<dbReference type="PANTHER" id="PTHR36512">
    <property type="entry name" value="D-AMINOPEPTIDASE"/>
    <property type="match status" value="1"/>
</dbReference>
<dbReference type="Proteomes" id="UP000812982">
    <property type="component" value="Unassembled WGS sequence"/>
</dbReference>
<organism evidence="2 3">
    <name type="scientific">[Mycobacterium] fortunisiensis</name>
    <dbReference type="NCBI Taxonomy" id="2600579"/>
    <lineage>
        <taxon>Bacteria</taxon>
        <taxon>Bacillati</taxon>
        <taxon>Actinomycetota</taxon>
        <taxon>Actinomycetes</taxon>
        <taxon>Mycobacteriales</taxon>
        <taxon>Mycobacteriaceae</taxon>
        <taxon>Mycolicibacterium</taxon>
    </lineage>
</organism>
<accession>A0ABS6KJJ6</accession>
<dbReference type="InterPro" id="IPR005321">
    <property type="entry name" value="Peptidase_S58_DmpA"/>
</dbReference>
<name>A0ABS6KJJ6_9MYCO</name>
<dbReference type="Pfam" id="PF03576">
    <property type="entry name" value="Peptidase_S58"/>
    <property type="match status" value="1"/>
</dbReference>
<gene>
    <name evidence="2" type="ORF">FR943_07820</name>
</gene>